<gene>
    <name evidence="2" type="ORF">AAFC00_005914</name>
</gene>
<comment type="caution">
    <text evidence="2">The sequence shown here is derived from an EMBL/GenBank/DDBJ whole genome shotgun (WGS) entry which is preliminary data.</text>
</comment>
<accession>A0ABR3P7M3</accession>
<dbReference type="RefSeq" id="XP_069197981.1">
    <property type="nucleotide sequence ID" value="XM_069345776.1"/>
</dbReference>
<dbReference type="InterPro" id="IPR032675">
    <property type="entry name" value="LRR_dom_sf"/>
</dbReference>
<dbReference type="Proteomes" id="UP001562354">
    <property type="component" value="Unassembled WGS sequence"/>
</dbReference>
<sequence>MNATNGWQAERNRRSSLPNRKASKHVLFSAVVKTDDDNTGYSLKDEASVNSGNSRPQTSPQTNGSDAHPAAWVFDTVPTLVPTPWELQRTSSKRWSWPVRGSAETASRRNQKPSLFDQLPITVRGLILYHVGNVYAKSTGGCADCLMQDLHTVSLVSKKWHDASTRYMYHTLWLSVNQQQRFQGRRRNKLRLLLRTLQSRPDLARSVRRIQAPHLQYLKQADRWQQDLVMDLAEIILVCPNLEYFDGMYPDFHSGQRPGDVIAALATREHLRQHMWFLDGGAVGQNALLTFFKCHEKWTNLETLVIQEKSPTLGPGSIYGILQRLPSLHHLALIGLSTSSFHDGTLQALTSLRSLRLEMLEGLTDSGLQQALPRLATSLQSLSLVDLDIKSLRTISCILSHFSRLTHLSLAQDNPPGLPLGADVNFATDTPLLASSTLTYLHWDILIPGSANQALESSIRAGGFPWLRTLRAPCDADGALQTLCRPLAKSRPRDADIRAYEHIESRGHYTRDLTHAKTAAQLRMRGSKAKATPGVKIVIQNDDDHDHDDNNDNDSGETHKVHFTTHVVGQYLGDVRSPLEYSLSPDFRGIRQTLGRLGHVVEGEVYECTSGRKGRRHVGARQRDVMGLFS</sequence>
<proteinExistence type="predicted"/>
<dbReference type="EMBL" id="JBFMKM010000013">
    <property type="protein sequence ID" value="KAL1301705.1"/>
    <property type="molecule type" value="Genomic_DNA"/>
</dbReference>
<protein>
    <recommendedName>
        <fullName evidence="4">F-box domain-containing protein</fullName>
    </recommendedName>
</protein>
<evidence type="ECO:0008006" key="4">
    <source>
        <dbReference type="Google" id="ProtNLM"/>
    </source>
</evidence>
<organism evidence="2 3">
    <name type="scientific">Neodothiora populina</name>
    <dbReference type="NCBI Taxonomy" id="2781224"/>
    <lineage>
        <taxon>Eukaryota</taxon>
        <taxon>Fungi</taxon>
        <taxon>Dikarya</taxon>
        <taxon>Ascomycota</taxon>
        <taxon>Pezizomycotina</taxon>
        <taxon>Dothideomycetes</taxon>
        <taxon>Dothideomycetidae</taxon>
        <taxon>Dothideales</taxon>
        <taxon>Dothioraceae</taxon>
        <taxon>Neodothiora</taxon>
    </lineage>
</organism>
<feature type="region of interest" description="Disordered" evidence="1">
    <location>
        <begin position="1"/>
        <end position="21"/>
    </location>
</feature>
<keyword evidence="3" id="KW-1185">Reference proteome</keyword>
<feature type="compositionally biased region" description="Polar residues" evidence="1">
    <location>
        <begin position="48"/>
        <end position="65"/>
    </location>
</feature>
<evidence type="ECO:0000256" key="1">
    <source>
        <dbReference type="SAM" id="MobiDB-lite"/>
    </source>
</evidence>
<feature type="region of interest" description="Disordered" evidence="1">
    <location>
        <begin position="39"/>
        <end position="69"/>
    </location>
</feature>
<dbReference type="Gene3D" id="3.80.10.10">
    <property type="entry name" value="Ribonuclease Inhibitor"/>
    <property type="match status" value="1"/>
</dbReference>
<reference evidence="2 3" key="1">
    <citation type="submission" date="2024-07" db="EMBL/GenBank/DDBJ databases">
        <title>Draft sequence of the Neodothiora populina.</title>
        <authorList>
            <person name="Drown D.D."/>
            <person name="Schuette U.S."/>
            <person name="Buechlein A.B."/>
            <person name="Rusch D.R."/>
            <person name="Winton L.W."/>
            <person name="Adams G.A."/>
        </authorList>
    </citation>
    <scope>NUCLEOTIDE SEQUENCE [LARGE SCALE GENOMIC DNA]</scope>
    <source>
        <strain evidence="2 3">CPC 39397</strain>
    </source>
</reference>
<dbReference type="GeneID" id="95979613"/>
<dbReference type="SUPFAM" id="SSF52058">
    <property type="entry name" value="L domain-like"/>
    <property type="match status" value="1"/>
</dbReference>
<evidence type="ECO:0000313" key="2">
    <source>
        <dbReference type="EMBL" id="KAL1301705.1"/>
    </source>
</evidence>
<evidence type="ECO:0000313" key="3">
    <source>
        <dbReference type="Proteomes" id="UP001562354"/>
    </source>
</evidence>
<name>A0ABR3P7M3_9PEZI</name>